<dbReference type="InterPro" id="IPR036390">
    <property type="entry name" value="WH_DNA-bd_sf"/>
</dbReference>
<feature type="region of interest" description="Disordered" evidence="1">
    <location>
        <begin position="77"/>
        <end position="212"/>
    </location>
</feature>
<gene>
    <name evidence="2" type="ORF">EV385_3068</name>
</gene>
<protein>
    <submittedName>
        <fullName evidence="2">Uncharacterized protein</fullName>
    </submittedName>
</protein>
<comment type="caution">
    <text evidence="2">The sequence shown here is derived from an EMBL/GenBank/DDBJ whole genome shotgun (WGS) entry which is preliminary data.</text>
</comment>
<feature type="compositionally biased region" description="Basic and acidic residues" evidence="1">
    <location>
        <begin position="116"/>
        <end position="129"/>
    </location>
</feature>
<evidence type="ECO:0000313" key="3">
    <source>
        <dbReference type="Proteomes" id="UP000292564"/>
    </source>
</evidence>
<organism evidence="2 3">
    <name type="scientific">Krasilnikovia cinnamomea</name>
    <dbReference type="NCBI Taxonomy" id="349313"/>
    <lineage>
        <taxon>Bacteria</taxon>
        <taxon>Bacillati</taxon>
        <taxon>Actinomycetota</taxon>
        <taxon>Actinomycetes</taxon>
        <taxon>Micromonosporales</taxon>
        <taxon>Micromonosporaceae</taxon>
        <taxon>Krasilnikovia</taxon>
    </lineage>
</organism>
<dbReference type="OrthoDB" id="3371969at2"/>
<dbReference type="Proteomes" id="UP000292564">
    <property type="component" value="Unassembled WGS sequence"/>
</dbReference>
<dbReference type="SUPFAM" id="SSF46785">
    <property type="entry name" value="Winged helix' DNA-binding domain"/>
    <property type="match status" value="1"/>
</dbReference>
<evidence type="ECO:0000256" key="1">
    <source>
        <dbReference type="SAM" id="MobiDB-lite"/>
    </source>
</evidence>
<proteinExistence type="predicted"/>
<keyword evidence="3" id="KW-1185">Reference proteome</keyword>
<evidence type="ECO:0000313" key="2">
    <source>
        <dbReference type="EMBL" id="RZU51258.1"/>
    </source>
</evidence>
<dbReference type="EMBL" id="SHKY01000001">
    <property type="protein sequence ID" value="RZU51258.1"/>
    <property type="molecule type" value="Genomic_DNA"/>
</dbReference>
<reference evidence="2 3" key="1">
    <citation type="submission" date="2019-02" db="EMBL/GenBank/DDBJ databases">
        <title>Sequencing the genomes of 1000 actinobacteria strains.</title>
        <authorList>
            <person name="Klenk H.-P."/>
        </authorList>
    </citation>
    <scope>NUCLEOTIDE SEQUENCE [LARGE SCALE GENOMIC DNA]</scope>
    <source>
        <strain evidence="2 3">DSM 45162</strain>
    </source>
</reference>
<accession>A0A4Q7ZK18</accession>
<dbReference type="AlphaFoldDB" id="A0A4Q7ZK18"/>
<name>A0A4Q7ZK18_9ACTN</name>
<dbReference type="RefSeq" id="WP_130510053.1">
    <property type="nucleotide sequence ID" value="NZ_SHKY01000001.1"/>
</dbReference>
<sequence length="292" mass="29931">MTETTRPAATAAQRIVAAMWTLDRPATAKQIQEAAGVGYSTVSPVLRRLLAASQAVKSEGGDGSTLWHIVTDIPSTLGPANGDATNAASEPHDPTGGEPPAGDGAMPGISSPTDNARAEVTSDHADSHPDLTGARPALSNPGSEILPTPEGTRPPAAALEADNHPGAAPAEPAEPEPVGSHSGMSDESDPDASATRTTRAYRKPAKPRRPKGALRAAILAALNNNPDRALRVGEMCKIIDGADQDGMFNKAGPGAVVNALDKLVNDGDALRVSEAPASYQFQAKPADADSQR</sequence>
<feature type="compositionally biased region" description="Basic residues" evidence="1">
    <location>
        <begin position="199"/>
        <end position="212"/>
    </location>
</feature>